<evidence type="ECO:0000256" key="5">
    <source>
        <dbReference type="ARBA" id="ARBA00023136"/>
    </source>
</evidence>
<dbReference type="AlphaFoldDB" id="A0A3L7JCS3"/>
<feature type="transmembrane region" description="Helical" evidence="6">
    <location>
        <begin position="255"/>
        <end position="284"/>
    </location>
</feature>
<comment type="subcellular location">
    <subcellularLocation>
        <location evidence="1">Cell membrane</location>
        <topology evidence="1">Multi-pass membrane protein</topology>
    </subcellularLocation>
</comment>
<dbReference type="EMBL" id="RCWN01000001">
    <property type="protein sequence ID" value="RLQ88588.1"/>
    <property type="molecule type" value="Genomic_DNA"/>
</dbReference>
<dbReference type="GO" id="GO:0005886">
    <property type="term" value="C:plasma membrane"/>
    <property type="evidence" value="ECO:0007669"/>
    <property type="project" value="UniProtKB-SubCell"/>
</dbReference>
<name>A0A3L7JCS3_9HYPH</name>
<organism evidence="7 8">
    <name type="scientific">Notoacmeibacter ruber</name>
    <dbReference type="NCBI Taxonomy" id="2670375"/>
    <lineage>
        <taxon>Bacteria</taxon>
        <taxon>Pseudomonadati</taxon>
        <taxon>Pseudomonadota</taxon>
        <taxon>Alphaproteobacteria</taxon>
        <taxon>Hyphomicrobiales</taxon>
        <taxon>Notoacmeibacteraceae</taxon>
        <taxon>Notoacmeibacter</taxon>
    </lineage>
</organism>
<feature type="transmembrane region" description="Helical" evidence="6">
    <location>
        <begin position="151"/>
        <end position="170"/>
    </location>
</feature>
<keyword evidence="4 6" id="KW-1133">Transmembrane helix</keyword>
<protein>
    <submittedName>
        <fullName evidence="7">Lipopolysaccharide biosynthesis protein</fullName>
    </submittedName>
</protein>
<feature type="transmembrane region" description="Helical" evidence="6">
    <location>
        <begin position="428"/>
        <end position="450"/>
    </location>
</feature>
<evidence type="ECO:0000313" key="7">
    <source>
        <dbReference type="EMBL" id="RLQ88588.1"/>
    </source>
</evidence>
<dbReference type="Pfam" id="PF01943">
    <property type="entry name" value="Polysacc_synt"/>
    <property type="match status" value="1"/>
</dbReference>
<proteinExistence type="predicted"/>
<feature type="transmembrane region" description="Helical" evidence="6">
    <location>
        <begin position="290"/>
        <end position="310"/>
    </location>
</feature>
<keyword evidence="3 6" id="KW-0812">Transmembrane</keyword>
<feature type="transmembrane region" description="Helical" evidence="6">
    <location>
        <begin position="182"/>
        <end position="207"/>
    </location>
</feature>
<dbReference type="PANTHER" id="PTHR30250:SF11">
    <property type="entry name" value="O-ANTIGEN TRANSPORTER-RELATED"/>
    <property type="match status" value="1"/>
</dbReference>
<dbReference type="Proteomes" id="UP000281094">
    <property type="component" value="Unassembled WGS sequence"/>
</dbReference>
<evidence type="ECO:0000256" key="1">
    <source>
        <dbReference type="ARBA" id="ARBA00004651"/>
    </source>
</evidence>
<accession>A0A3L7JCS3</accession>
<feature type="transmembrane region" description="Helical" evidence="6">
    <location>
        <begin position="77"/>
        <end position="104"/>
    </location>
</feature>
<feature type="transmembrane region" description="Helical" evidence="6">
    <location>
        <begin position="49"/>
        <end position="71"/>
    </location>
</feature>
<keyword evidence="5 6" id="KW-0472">Membrane</keyword>
<dbReference type="InterPro" id="IPR050833">
    <property type="entry name" value="Poly_Biosynth_Transport"/>
</dbReference>
<evidence type="ECO:0000256" key="6">
    <source>
        <dbReference type="SAM" id="Phobius"/>
    </source>
</evidence>
<evidence type="ECO:0000256" key="4">
    <source>
        <dbReference type="ARBA" id="ARBA00022989"/>
    </source>
</evidence>
<feature type="transmembrane region" description="Helical" evidence="6">
    <location>
        <begin position="125"/>
        <end position="145"/>
    </location>
</feature>
<reference evidence="7 8" key="1">
    <citation type="submission" date="2018-10" db="EMBL/GenBank/DDBJ databases">
        <title>Notoacmeibacter sp. M2BS9Y-3-1, whole genome shotgun sequence.</title>
        <authorList>
            <person name="Tuo L."/>
        </authorList>
    </citation>
    <scope>NUCLEOTIDE SEQUENCE [LARGE SCALE GENOMIC DNA]</scope>
    <source>
        <strain evidence="7 8">M2BS9Y-3-1</strain>
    </source>
</reference>
<gene>
    <name evidence="7" type="ORF">D8780_10595</name>
</gene>
<feature type="transmembrane region" description="Helical" evidence="6">
    <location>
        <begin position="371"/>
        <end position="391"/>
    </location>
</feature>
<dbReference type="InterPro" id="IPR002797">
    <property type="entry name" value="Polysacc_synth"/>
</dbReference>
<evidence type="ECO:0000313" key="8">
    <source>
        <dbReference type="Proteomes" id="UP000281094"/>
    </source>
</evidence>
<keyword evidence="2" id="KW-1003">Cell membrane</keyword>
<evidence type="ECO:0000256" key="2">
    <source>
        <dbReference type="ARBA" id="ARBA00022475"/>
    </source>
</evidence>
<dbReference type="RefSeq" id="WP_121645554.1">
    <property type="nucleotide sequence ID" value="NZ_RCWN01000001.1"/>
</dbReference>
<keyword evidence="8" id="KW-1185">Reference proteome</keyword>
<comment type="caution">
    <text evidence="7">The sequence shown here is derived from an EMBL/GenBank/DDBJ whole genome shotgun (WGS) entry which is preliminary data.</text>
</comment>
<feature type="transmembrane region" description="Helical" evidence="6">
    <location>
        <begin position="343"/>
        <end position="365"/>
    </location>
</feature>
<dbReference type="PANTHER" id="PTHR30250">
    <property type="entry name" value="PST FAMILY PREDICTED COLANIC ACID TRANSPORTER"/>
    <property type="match status" value="1"/>
</dbReference>
<feature type="transmembrane region" description="Helical" evidence="6">
    <location>
        <begin position="403"/>
        <end position="422"/>
    </location>
</feature>
<feature type="transmembrane region" description="Helical" evidence="6">
    <location>
        <begin position="213"/>
        <end position="235"/>
    </location>
</feature>
<evidence type="ECO:0000256" key="3">
    <source>
        <dbReference type="ARBA" id="ARBA00022692"/>
    </source>
</evidence>
<sequence>MRLSAELTAERILPARLGAAARPFAQKLDHILYGEGEKARAGRVALTTFAVRLAAAVLAYFSQVLLARWMGSFEYGVFTFVWVTMIILGNLACLGFHTAIIRFAPQYQEEQDNSRLKGILRFGQWMSFLLPLFVGLAGMAIVWASRGLMDGYWVLPFIVAFASVPFLGLSDFHQGLARSQGWGLLSMVPTFLIRPFFIVAGTALALWLGMEPVALTAVGAAVIATFLATAIQQAIVPRRLLGGIQTSVPRYEPRLWFGVALPIFLVEGFFALLTNADVLMVGLVLQPQDVAVYFATVKTIVLVHFVYFAVKAAVAQRYVRLASRADSAEELAAFARETVVWTFWPSLLMSAIVLAMGPFLLALFGENFIQGYPLLFVLLAGVCCRAAVGPAESLLSMTGHQNICATLYAAVLAVNIALNIILLPIIGLWGAAIATAIAIAFEACMLAYVVRDRFGFWMVVQGLPNFRTVMPPGTQP</sequence>